<dbReference type="InterPro" id="IPR026570">
    <property type="entry name" value="CCDC86"/>
</dbReference>
<evidence type="ECO:0000256" key="4">
    <source>
        <dbReference type="ARBA" id="ARBA00022454"/>
    </source>
</evidence>
<evidence type="ECO:0000256" key="9">
    <source>
        <dbReference type="ARBA" id="ARBA00093307"/>
    </source>
</evidence>
<evidence type="ECO:0000256" key="1">
    <source>
        <dbReference type="ARBA" id="ARBA00004286"/>
    </source>
</evidence>
<keyword evidence="7" id="KW-0175">Coiled coil</keyword>
<keyword evidence="8" id="KW-0539">Nucleus</keyword>
<dbReference type="GO" id="GO:0005730">
    <property type="term" value="C:nucleolus"/>
    <property type="evidence" value="ECO:0007669"/>
    <property type="project" value="UniProtKB-SubCell"/>
</dbReference>
<protein>
    <recommendedName>
        <fullName evidence="3">Coiled-coil domain-containing protein 86</fullName>
    </recommendedName>
</protein>
<comment type="function">
    <text evidence="9">Required for proper chromosome segregation during mitosis and error-free mitotic progression.</text>
</comment>
<evidence type="ECO:0000256" key="10">
    <source>
        <dbReference type="SAM" id="MobiDB-lite"/>
    </source>
</evidence>
<evidence type="ECO:0000256" key="3">
    <source>
        <dbReference type="ARBA" id="ARBA00016738"/>
    </source>
</evidence>
<dbReference type="GO" id="GO:0005694">
    <property type="term" value="C:chromosome"/>
    <property type="evidence" value="ECO:0007669"/>
    <property type="project" value="UniProtKB-SubCell"/>
</dbReference>
<gene>
    <name evidence="11" type="ORF">EHAR0213_LOCUS6426</name>
</gene>
<evidence type="ECO:0000256" key="7">
    <source>
        <dbReference type="ARBA" id="ARBA00023054"/>
    </source>
</evidence>
<keyword evidence="5" id="KW-0597">Phosphoprotein</keyword>
<evidence type="ECO:0000256" key="5">
    <source>
        <dbReference type="ARBA" id="ARBA00022553"/>
    </source>
</evidence>
<keyword evidence="6" id="KW-0164">Citrullination</keyword>
<feature type="region of interest" description="Disordered" evidence="10">
    <location>
        <begin position="1"/>
        <end position="96"/>
    </location>
</feature>
<dbReference type="PANTHER" id="PTHR13557:SF1">
    <property type="entry name" value="COILED-COIL DOMAIN-CONTAINING PROTEIN 86"/>
    <property type="match status" value="1"/>
</dbReference>
<evidence type="ECO:0000256" key="2">
    <source>
        <dbReference type="ARBA" id="ARBA00004604"/>
    </source>
</evidence>
<proteinExistence type="predicted"/>
<reference evidence="11" key="1">
    <citation type="submission" date="2021-01" db="EMBL/GenBank/DDBJ databases">
        <authorList>
            <person name="Corre E."/>
            <person name="Pelletier E."/>
            <person name="Niang G."/>
            <person name="Scheremetjew M."/>
            <person name="Finn R."/>
            <person name="Kale V."/>
            <person name="Holt S."/>
            <person name="Cochrane G."/>
            <person name="Meng A."/>
            <person name="Brown T."/>
            <person name="Cohen L."/>
        </authorList>
    </citation>
    <scope>NUCLEOTIDE SEQUENCE</scope>
    <source>
        <strain evidence="11">FSP1.4</strain>
    </source>
</reference>
<keyword evidence="4" id="KW-0158">Chromosome</keyword>
<dbReference type="AlphaFoldDB" id="A0A7S3J732"/>
<evidence type="ECO:0000256" key="6">
    <source>
        <dbReference type="ARBA" id="ARBA00022934"/>
    </source>
</evidence>
<organism evidence="11">
    <name type="scientific">Euplotes harpa</name>
    <dbReference type="NCBI Taxonomy" id="151035"/>
    <lineage>
        <taxon>Eukaryota</taxon>
        <taxon>Sar</taxon>
        <taxon>Alveolata</taxon>
        <taxon>Ciliophora</taxon>
        <taxon>Intramacronucleata</taxon>
        <taxon>Spirotrichea</taxon>
        <taxon>Hypotrichia</taxon>
        <taxon>Euplotida</taxon>
        <taxon>Euplotidae</taxon>
        <taxon>Euplotes</taxon>
    </lineage>
</organism>
<comment type="subcellular location">
    <subcellularLocation>
        <location evidence="1">Chromosome</location>
    </subcellularLocation>
    <subcellularLocation>
        <location evidence="2">Nucleus</location>
        <location evidence="2">Nucleolus</location>
    </subcellularLocation>
</comment>
<name>A0A7S3J732_9SPIT</name>
<dbReference type="EMBL" id="HBII01015158">
    <property type="protein sequence ID" value="CAE0347515.1"/>
    <property type="molecule type" value="Transcribed_RNA"/>
</dbReference>
<accession>A0A7S3J732</accession>
<sequence length="138" mass="16286">MKTIQKDGENAVMGEEEEKDQPAVGMPKSGKPWKKSRVKLDKSSSGISKTWKRKQEERKERQALREKVKQMRSEIGEKLKRAREQKEKKEERRKYNEMKSGTYQIIRNTDKLKKWGKKAKKLLTKLPPDLFYEKFGGS</sequence>
<dbReference type="PANTHER" id="PTHR13557">
    <property type="entry name" value="COILED-COIL DOMAIN-CONTAINING PROTEIN 86"/>
    <property type="match status" value="1"/>
</dbReference>
<evidence type="ECO:0000256" key="8">
    <source>
        <dbReference type="ARBA" id="ARBA00023242"/>
    </source>
</evidence>
<evidence type="ECO:0000313" key="11">
    <source>
        <dbReference type="EMBL" id="CAE0347515.1"/>
    </source>
</evidence>
<feature type="compositionally biased region" description="Basic and acidic residues" evidence="10">
    <location>
        <begin position="53"/>
        <end position="96"/>
    </location>
</feature>